<accession>A0A931E3E3</accession>
<name>A0A931E3E3_9BACT</name>
<dbReference type="InterPro" id="IPR001789">
    <property type="entry name" value="Sig_transdc_resp-reg_receiver"/>
</dbReference>
<reference evidence="9" key="1">
    <citation type="submission" date="2020-11" db="EMBL/GenBank/DDBJ databases">
        <title>Bacterial whole genome sequence for Panacibacter sp. DH6.</title>
        <authorList>
            <person name="Le V."/>
            <person name="Ko S."/>
            <person name="Ahn C.-Y."/>
            <person name="Oh H.-M."/>
        </authorList>
    </citation>
    <scope>NUCLEOTIDE SEQUENCE</scope>
    <source>
        <strain evidence="9">DH6</strain>
    </source>
</reference>
<evidence type="ECO:0000313" key="9">
    <source>
        <dbReference type="EMBL" id="MBG9375392.1"/>
    </source>
</evidence>
<dbReference type="Gene3D" id="1.10.287.130">
    <property type="match status" value="1"/>
</dbReference>
<dbReference type="SMART" id="SM00448">
    <property type="entry name" value="REC"/>
    <property type="match status" value="1"/>
</dbReference>
<dbReference type="PANTHER" id="PTHR45339">
    <property type="entry name" value="HYBRID SIGNAL TRANSDUCTION HISTIDINE KINASE J"/>
    <property type="match status" value="1"/>
</dbReference>
<dbReference type="PROSITE" id="PS50110">
    <property type="entry name" value="RESPONSE_REGULATORY"/>
    <property type="match status" value="1"/>
</dbReference>
<gene>
    <name evidence="9" type="ORF">I5907_04050</name>
</gene>
<evidence type="ECO:0000256" key="6">
    <source>
        <dbReference type="SAM" id="Coils"/>
    </source>
</evidence>
<dbReference type="InterPro" id="IPR005467">
    <property type="entry name" value="His_kinase_dom"/>
</dbReference>
<dbReference type="CDD" id="cd00082">
    <property type="entry name" value="HisKA"/>
    <property type="match status" value="1"/>
</dbReference>
<evidence type="ECO:0000259" key="7">
    <source>
        <dbReference type="PROSITE" id="PS50109"/>
    </source>
</evidence>
<feature type="domain" description="Histidine kinase" evidence="7">
    <location>
        <begin position="148"/>
        <end position="370"/>
    </location>
</feature>
<evidence type="ECO:0000256" key="2">
    <source>
        <dbReference type="ARBA" id="ARBA00012438"/>
    </source>
</evidence>
<dbReference type="Proteomes" id="UP000628448">
    <property type="component" value="Unassembled WGS sequence"/>
</dbReference>
<feature type="coiled-coil region" evidence="6">
    <location>
        <begin position="114"/>
        <end position="141"/>
    </location>
</feature>
<dbReference type="AlphaFoldDB" id="A0A931E3E3"/>
<dbReference type="Gene3D" id="3.40.50.2300">
    <property type="match status" value="1"/>
</dbReference>
<protein>
    <recommendedName>
        <fullName evidence="2">histidine kinase</fullName>
        <ecNumber evidence="2">2.7.13.3</ecNumber>
    </recommendedName>
</protein>
<feature type="modified residue" description="4-aspartylphosphate" evidence="5">
    <location>
        <position position="443"/>
    </location>
</feature>
<dbReference type="SUPFAM" id="SSF47384">
    <property type="entry name" value="Homodimeric domain of signal transducing histidine kinase"/>
    <property type="match status" value="1"/>
</dbReference>
<dbReference type="Gene3D" id="3.30.565.10">
    <property type="entry name" value="Histidine kinase-like ATPase, C-terminal domain"/>
    <property type="match status" value="1"/>
</dbReference>
<evidence type="ECO:0000256" key="4">
    <source>
        <dbReference type="ARBA" id="ARBA00023012"/>
    </source>
</evidence>
<dbReference type="SMART" id="SM00388">
    <property type="entry name" value="HisKA"/>
    <property type="match status" value="1"/>
</dbReference>
<organism evidence="9 10">
    <name type="scientific">Panacibacter microcysteis</name>
    <dbReference type="NCBI Taxonomy" id="2793269"/>
    <lineage>
        <taxon>Bacteria</taxon>
        <taxon>Pseudomonadati</taxon>
        <taxon>Bacteroidota</taxon>
        <taxon>Chitinophagia</taxon>
        <taxon>Chitinophagales</taxon>
        <taxon>Chitinophagaceae</taxon>
        <taxon>Panacibacter</taxon>
    </lineage>
</organism>
<feature type="domain" description="Response regulatory" evidence="8">
    <location>
        <begin position="394"/>
        <end position="508"/>
    </location>
</feature>
<keyword evidence="10" id="KW-1185">Reference proteome</keyword>
<comment type="caution">
    <text evidence="9">The sequence shown here is derived from an EMBL/GenBank/DDBJ whole genome shotgun (WGS) entry which is preliminary data.</text>
</comment>
<evidence type="ECO:0000256" key="5">
    <source>
        <dbReference type="PROSITE-ProRule" id="PRU00169"/>
    </source>
</evidence>
<dbReference type="PROSITE" id="PS50109">
    <property type="entry name" value="HIS_KIN"/>
    <property type="match status" value="1"/>
</dbReference>
<evidence type="ECO:0000256" key="1">
    <source>
        <dbReference type="ARBA" id="ARBA00000085"/>
    </source>
</evidence>
<dbReference type="SUPFAM" id="SSF55874">
    <property type="entry name" value="ATPase domain of HSP90 chaperone/DNA topoisomerase II/histidine kinase"/>
    <property type="match status" value="1"/>
</dbReference>
<evidence type="ECO:0000256" key="3">
    <source>
        <dbReference type="ARBA" id="ARBA00022553"/>
    </source>
</evidence>
<dbReference type="EMBL" id="JADWYR010000001">
    <property type="protein sequence ID" value="MBG9375392.1"/>
    <property type="molecule type" value="Genomic_DNA"/>
</dbReference>
<dbReference type="InterPro" id="IPR003594">
    <property type="entry name" value="HATPase_dom"/>
</dbReference>
<dbReference type="InterPro" id="IPR036890">
    <property type="entry name" value="HATPase_C_sf"/>
</dbReference>
<dbReference type="Pfam" id="PF00072">
    <property type="entry name" value="Response_reg"/>
    <property type="match status" value="1"/>
</dbReference>
<dbReference type="EC" id="2.7.13.3" evidence="2"/>
<dbReference type="FunFam" id="3.30.565.10:FF:000010">
    <property type="entry name" value="Sensor histidine kinase RcsC"/>
    <property type="match status" value="1"/>
</dbReference>
<dbReference type="SUPFAM" id="SSF52172">
    <property type="entry name" value="CheY-like"/>
    <property type="match status" value="1"/>
</dbReference>
<dbReference type="InterPro" id="IPR004358">
    <property type="entry name" value="Sig_transdc_His_kin-like_C"/>
</dbReference>
<dbReference type="CDD" id="cd16922">
    <property type="entry name" value="HATPase_EvgS-ArcB-TorS-like"/>
    <property type="match status" value="1"/>
</dbReference>
<keyword evidence="3 5" id="KW-0597">Phosphoprotein</keyword>
<dbReference type="Pfam" id="PF02518">
    <property type="entry name" value="HATPase_c"/>
    <property type="match status" value="1"/>
</dbReference>
<dbReference type="GO" id="GO:0000155">
    <property type="term" value="F:phosphorelay sensor kinase activity"/>
    <property type="evidence" value="ECO:0007669"/>
    <property type="project" value="InterPro"/>
</dbReference>
<dbReference type="CDD" id="cd17546">
    <property type="entry name" value="REC_hyHK_CKI1_RcsC-like"/>
    <property type="match status" value="1"/>
</dbReference>
<proteinExistence type="predicted"/>
<comment type="catalytic activity">
    <reaction evidence="1">
        <text>ATP + protein L-histidine = ADP + protein N-phospho-L-histidine.</text>
        <dbReference type="EC" id="2.7.13.3"/>
    </reaction>
</comment>
<sequence>MAAQQNGKHYHKILDRQLKDFVEKGGEITPAFESFIEQVSKTYQLYERDKMLADHAFAVSEKEYQDVLQNLSEQNVIISQSVFKLNKAIAELDPDNLFTNSTSGTEIIDVIDFLEQQILKQKKLENELISAKEIAEKASRAKSEFLSVMSHEIRTPLNAIIGLSYIIMAANDLNPTQQHNIKTLHISAQNLLVLINDILDFNRIEEGRITLSETNVDLCSLIKNIRAAHNQSAQERGNKIRLMIDQDVPALVVSDEVRLNQVFTNLLSNAIKFTQNGQVTFEASVVSQTVNTVAIMFSVQDTGIGIAGDKLEMIFDKFTQADAEITRSFGGSGLGLSIVRKLLKLFHSDVSLESEIGKGSRFYFTIEFEKAQPGNNDYAKKDYTEPLTDFTGKRILLVEDVEFNILFAEQILKTWGVELDIAVNGREALLKASSTSYDLILMDLRMPLMDGFTATKEIRRFNTQIPIIALTASASAELLDRIVEDGFNDHVLKPFAPKDLNRAIGKALSLN</sequence>
<dbReference type="PRINTS" id="PR00344">
    <property type="entry name" value="BCTRLSENSOR"/>
</dbReference>
<keyword evidence="6" id="KW-0175">Coiled coil</keyword>
<evidence type="ECO:0000259" key="8">
    <source>
        <dbReference type="PROSITE" id="PS50110"/>
    </source>
</evidence>
<evidence type="ECO:0000313" key="10">
    <source>
        <dbReference type="Proteomes" id="UP000628448"/>
    </source>
</evidence>
<dbReference type="SMART" id="SM00387">
    <property type="entry name" value="HATPase_c"/>
    <property type="match status" value="1"/>
</dbReference>
<dbReference type="InterPro" id="IPR003661">
    <property type="entry name" value="HisK_dim/P_dom"/>
</dbReference>
<dbReference type="InterPro" id="IPR011006">
    <property type="entry name" value="CheY-like_superfamily"/>
</dbReference>
<dbReference type="RefSeq" id="WP_196989446.1">
    <property type="nucleotide sequence ID" value="NZ_JADWYR010000001.1"/>
</dbReference>
<keyword evidence="4" id="KW-0902">Two-component regulatory system</keyword>
<dbReference type="Pfam" id="PF00512">
    <property type="entry name" value="HisKA"/>
    <property type="match status" value="1"/>
</dbReference>
<dbReference type="PANTHER" id="PTHR45339:SF1">
    <property type="entry name" value="HYBRID SIGNAL TRANSDUCTION HISTIDINE KINASE J"/>
    <property type="match status" value="1"/>
</dbReference>
<dbReference type="InterPro" id="IPR036097">
    <property type="entry name" value="HisK_dim/P_sf"/>
</dbReference>